<accession>A0A0V0SHA0</accession>
<proteinExistence type="predicted"/>
<name>A0A0V0SHA0_9BILA</name>
<protein>
    <submittedName>
        <fullName evidence="1">Uncharacterized protein</fullName>
    </submittedName>
</protein>
<dbReference type="EMBL" id="JYDL01000009">
    <property type="protein sequence ID" value="KRX26038.1"/>
    <property type="molecule type" value="Genomic_DNA"/>
</dbReference>
<organism evidence="1 2">
    <name type="scientific">Trichinella nelsoni</name>
    <dbReference type="NCBI Taxonomy" id="6336"/>
    <lineage>
        <taxon>Eukaryota</taxon>
        <taxon>Metazoa</taxon>
        <taxon>Ecdysozoa</taxon>
        <taxon>Nematoda</taxon>
        <taxon>Enoplea</taxon>
        <taxon>Dorylaimia</taxon>
        <taxon>Trichinellida</taxon>
        <taxon>Trichinellidae</taxon>
        <taxon>Trichinella</taxon>
    </lineage>
</organism>
<gene>
    <name evidence="1" type="ORF">T07_10129</name>
</gene>
<evidence type="ECO:0000313" key="1">
    <source>
        <dbReference type="EMBL" id="KRX26038.1"/>
    </source>
</evidence>
<keyword evidence="2" id="KW-1185">Reference proteome</keyword>
<comment type="caution">
    <text evidence="1">The sequence shown here is derived from an EMBL/GenBank/DDBJ whole genome shotgun (WGS) entry which is preliminary data.</text>
</comment>
<evidence type="ECO:0000313" key="2">
    <source>
        <dbReference type="Proteomes" id="UP000054630"/>
    </source>
</evidence>
<reference evidence="1 2" key="1">
    <citation type="submission" date="2015-01" db="EMBL/GenBank/DDBJ databases">
        <title>Evolution of Trichinella species and genotypes.</title>
        <authorList>
            <person name="Korhonen P.K."/>
            <person name="Edoardo P."/>
            <person name="Giuseppe L.R."/>
            <person name="Gasser R.B."/>
        </authorList>
    </citation>
    <scope>NUCLEOTIDE SEQUENCE [LARGE SCALE GENOMIC DNA]</scope>
    <source>
        <strain evidence="1">ISS37</strain>
    </source>
</reference>
<dbReference type="AlphaFoldDB" id="A0A0V0SHA0"/>
<dbReference type="Proteomes" id="UP000054630">
    <property type="component" value="Unassembled WGS sequence"/>
</dbReference>
<sequence length="72" mass="8408">MARRSRLEIIKSGNFRTFHSAASELCQLLQAVDDYRCKLSSQCTPYIRKSFQRPLHRWVPAGSSWSTHSRRP</sequence>